<comment type="caution">
    <text evidence="8">The sequence shown here is derived from an EMBL/GenBank/DDBJ whole genome shotgun (WGS) entry which is preliminary data.</text>
</comment>
<dbReference type="Gene3D" id="1.10.10.10">
    <property type="entry name" value="Winged helix-like DNA-binding domain superfamily/Winged helix DNA-binding domain"/>
    <property type="match status" value="1"/>
</dbReference>
<sequence>MRGDAMPKGDRDTQEYVDYVSARLAQWHRAAYLLCGDEHRADDLVQTTVTKLYVHWARARAADKIDSYVHRMLVRTFIDERRLAWSKVWLMSATPERGTAGDSSVEDRDLVMRALAELPKGQRTVLVMRFLCDMPVEEVAAAMRCSAGNVKAQTFRGLAVLRERLGGEFAGALAGRGTAVSV</sequence>
<keyword evidence="4" id="KW-0238">DNA-binding</keyword>
<dbReference type="RefSeq" id="WP_281902518.1">
    <property type="nucleotide sequence ID" value="NZ_BSDI01000045.1"/>
</dbReference>
<gene>
    <name evidence="8" type="primary">rpoE_20</name>
    <name evidence="8" type="ORF">Pa4123_67400</name>
</gene>
<dbReference type="PANTHER" id="PTHR43133:SF50">
    <property type="entry name" value="ECF RNA POLYMERASE SIGMA FACTOR SIGM"/>
    <property type="match status" value="1"/>
</dbReference>
<dbReference type="EMBL" id="BSDI01000045">
    <property type="protein sequence ID" value="GLI01464.1"/>
    <property type="molecule type" value="Genomic_DNA"/>
</dbReference>
<name>A0ABQ5R3V6_9ACTN</name>
<dbReference type="NCBIfam" id="TIGR02983">
    <property type="entry name" value="SigE-fam_strep"/>
    <property type="match status" value="1"/>
</dbReference>
<comment type="similarity">
    <text evidence="1">Belongs to the sigma-70 factor family. ECF subfamily.</text>
</comment>
<protein>
    <submittedName>
        <fullName evidence="8">RNA polymerase sigma24 factor</fullName>
    </submittedName>
</protein>
<keyword evidence="3" id="KW-0731">Sigma factor</keyword>
<reference evidence="8" key="1">
    <citation type="submission" date="2022-12" db="EMBL/GenBank/DDBJ databases">
        <title>New Phytohabitans aurantiacus sp. RD004123 nov., an actinomycete isolated from soil.</title>
        <authorList>
            <person name="Triningsih D.W."/>
            <person name="Harunari E."/>
            <person name="Igarashi Y."/>
        </authorList>
    </citation>
    <scope>NUCLEOTIDE SEQUENCE</scope>
    <source>
        <strain evidence="8">RD004123</strain>
    </source>
</reference>
<evidence type="ECO:0000259" key="7">
    <source>
        <dbReference type="Pfam" id="PF08281"/>
    </source>
</evidence>
<dbReference type="PANTHER" id="PTHR43133">
    <property type="entry name" value="RNA POLYMERASE ECF-TYPE SIGMA FACTO"/>
    <property type="match status" value="1"/>
</dbReference>
<dbReference type="SUPFAM" id="SSF88659">
    <property type="entry name" value="Sigma3 and sigma4 domains of RNA polymerase sigma factors"/>
    <property type="match status" value="1"/>
</dbReference>
<evidence type="ECO:0000313" key="8">
    <source>
        <dbReference type="EMBL" id="GLI01464.1"/>
    </source>
</evidence>
<dbReference type="InterPro" id="IPR039425">
    <property type="entry name" value="RNA_pol_sigma-70-like"/>
</dbReference>
<evidence type="ECO:0000256" key="2">
    <source>
        <dbReference type="ARBA" id="ARBA00023015"/>
    </source>
</evidence>
<keyword evidence="9" id="KW-1185">Reference proteome</keyword>
<dbReference type="InterPro" id="IPR013325">
    <property type="entry name" value="RNA_pol_sigma_r2"/>
</dbReference>
<dbReference type="InterPro" id="IPR013324">
    <property type="entry name" value="RNA_pol_sigma_r3/r4-like"/>
</dbReference>
<feature type="domain" description="RNA polymerase sigma factor 70 region 4 type 2" evidence="7">
    <location>
        <begin position="109"/>
        <end position="159"/>
    </location>
</feature>
<dbReference type="CDD" id="cd06171">
    <property type="entry name" value="Sigma70_r4"/>
    <property type="match status" value="1"/>
</dbReference>
<dbReference type="Pfam" id="PF08281">
    <property type="entry name" value="Sigma70_r4_2"/>
    <property type="match status" value="1"/>
</dbReference>
<evidence type="ECO:0000259" key="6">
    <source>
        <dbReference type="Pfam" id="PF04542"/>
    </source>
</evidence>
<proteinExistence type="inferred from homology"/>
<organism evidence="8 9">
    <name type="scientific">Phytohabitans aurantiacus</name>
    <dbReference type="NCBI Taxonomy" id="3016789"/>
    <lineage>
        <taxon>Bacteria</taxon>
        <taxon>Bacillati</taxon>
        <taxon>Actinomycetota</taxon>
        <taxon>Actinomycetes</taxon>
        <taxon>Micromonosporales</taxon>
        <taxon>Micromonosporaceae</taxon>
    </lineage>
</organism>
<keyword evidence="5" id="KW-0804">Transcription</keyword>
<feature type="domain" description="RNA polymerase sigma-70 region 2" evidence="6">
    <location>
        <begin position="26"/>
        <end position="85"/>
    </location>
</feature>
<dbReference type="SUPFAM" id="SSF88946">
    <property type="entry name" value="Sigma2 domain of RNA polymerase sigma factors"/>
    <property type="match status" value="1"/>
</dbReference>
<dbReference type="InterPro" id="IPR007627">
    <property type="entry name" value="RNA_pol_sigma70_r2"/>
</dbReference>
<dbReference type="InterPro" id="IPR014325">
    <property type="entry name" value="RNA_pol_sigma-E_actinobac"/>
</dbReference>
<evidence type="ECO:0000256" key="1">
    <source>
        <dbReference type="ARBA" id="ARBA00010641"/>
    </source>
</evidence>
<dbReference type="Gene3D" id="1.10.1740.10">
    <property type="match status" value="1"/>
</dbReference>
<dbReference type="InterPro" id="IPR036388">
    <property type="entry name" value="WH-like_DNA-bd_sf"/>
</dbReference>
<keyword evidence="2" id="KW-0805">Transcription regulation</keyword>
<dbReference type="InterPro" id="IPR014284">
    <property type="entry name" value="RNA_pol_sigma-70_dom"/>
</dbReference>
<evidence type="ECO:0000256" key="4">
    <source>
        <dbReference type="ARBA" id="ARBA00023125"/>
    </source>
</evidence>
<accession>A0ABQ5R3V6</accession>
<evidence type="ECO:0000256" key="5">
    <source>
        <dbReference type="ARBA" id="ARBA00023163"/>
    </source>
</evidence>
<dbReference type="NCBIfam" id="TIGR02937">
    <property type="entry name" value="sigma70-ECF"/>
    <property type="match status" value="1"/>
</dbReference>
<dbReference type="Pfam" id="PF04542">
    <property type="entry name" value="Sigma70_r2"/>
    <property type="match status" value="1"/>
</dbReference>
<evidence type="ECO:0000313" key="9">
    <source>
        <dbReference type="Proteomes" id="UP001144280"/>
    </source>
</evidence>
<dbReference type="InterPro" id="IPR013249">
    <property type="entry name" value="RNA_pol_sigma70_r4_t2"/>
</dbReference>
<evidence type="ECO:0000256" key="3">
    <source>
        <dbReference type="ARBA" id="ARBA00023082"/>
    </source>
</evidence>
<dbReference type="Proteomes" id="UP001144280">
    <property type="component" value="Unassembled WGS sequence"/>
</dbReference>